<accession>A0A1M4YEA7</accession>
<evidence type="ECO:0000259" key="4">
    <source>
        <dbReference type="PROSITE" id="PS50893"/>
    </source>
</evidence>
<dbReference type="GO" id="GO:0016887">
    <property type="term" value="F:ATP hydrolysis activity"/>
    <property type="evidence" value="ECO:0007669"/>
    <property type="project" value="InterPro"/>
</dbReference>
<dbReference type="SMART" id="SM00382">
    <property type="entry name" value="AAA"/>
    <property type="match status" value="1"/>
</dbReference>
<dbReference type="SUPFAM" id="SSF52540">
    <property type="entry name" value="P-loop containing nucleoside triphosphate hydrolases"/>
    <property type="match status" value="1"/>
</dbReference>
<dbReference type="InterPro" id="IPR015854">
    <property type="entry name" value="ABC_transpr_LolD-like"/>
</dbReference>
<dbReference type="RefSeq" id="WP_072935817.1">
    <property type="nucleotide sequence ID" value="NZ_FQUG01000006.1"/>
</dbReference>
<dbReference type="Gene3D" id="3.40.50.300">
    <property type="entry name" value="P-loop containing nucleotide triphosphate hydrolases"/>
    <property type="match status" value="1"/>
</dbReference>
<sequence>MKLEAKGVKKDFARGGNSGSVLEAVKPLDFSLESGELVEITGRSGSGKSTLLSMMAGMLVPTGGSICIDDTDIYSMKEEERSRLRNDRIGLIPQGHTALRSLTVLENVMLPFVLYHRETPPEDRAKELLQKVGLFDMKDERPNALSGGELRRMAVARALLMKPEVLLADEPTAGLDDENVELVMELLRSAADEGASVLLVTHENEARKYADRVLAMDGGRLCSN</sequence>
<evidence type="ECO:0000256" key="1">
    <source>
        <dbReference type="ARBA" id="ARBA00022448"/>
    </source>
</evidence>
<dbReference type="InterPro" id="IPR027417">
    <property type="entry name" value="P-loop_NTPase"/>
</dbReference>
<dbReference type="PROSITE" id="PS00211">
    <property type="entry name" value="ABC_TRANSPORTER_1"/>
    <property type="match status" value="1"/>
</dbReference>
<organism evidence="5 6">
    <name type="scientific">Schwartzia succinivorans DSM 10502</name>
    <dbReference type="NCBI Taxonomy" id="1123243"/>
    <lineage>
        <taxon>Bacteria</taxon>
        <taxon>Bacillati</taxon>
        <taxon>Bacillota</taxon>
        <taxon>Negativicutes</taxon>
        <taxon>Selenomonadales</taxon>
        <taxon>Selenomonadaceae</taxon>
        <taxon>Schwartzia</taxon>
    </lineage>
</organism>
<dbReference type="InterPro" id="IPR017911">
    <property type="entry name" value="MacB-like_ATP-bd"/>
</dbReference>
<dbReference type="GO" id="GO:0022857">
    <property type="term" value="F:transmembrane transporter activity"/>
    <property type="evidence" value="ECO:0007669"/>
    <property type="project" value="TreeGrafter"/>
</dbReference>
<dbReference type="PANTHER" id="PTHR24220">
    <property type="entry name" value="IMPORT ATP-BINDING PROTEIN"/>
    <property type="match status" value="1"/>
</dbReference>
<keyword evidence="1" id="KW-0813">Transport</keyword>
<evidence type="ECO:0000256" key="3">
    <source>
        <dbReference type="ARBA" id="ARBA00022840"/>
    </source>
</evidence>
<evidence type="ECO:0000256" key="2">
    <source>
        <dbReference type="ARBA" id="ARBA00022741"/>
    </source>
</evidence>
<feature type="domain" description="ABC transporter" evidence="4">
    <location>
        <begin position="3"/>
        <end position="224"/>
    </location>
</feature>
<dbReference type="Pfam" id="PF00005">
    <property type="entry name" value="ABC_tran"/>
    <property type="match status" value="1"/>
</dbReference>
<dbReference type="PROSITE" id="PS50893">
    <property type="entry name" value="ABC_TRANSPORTER_2"/>
    <property type="match status" value="1"/>
</dbReference>
<name>A0A1M4YEA7_9FIRM</name>
<proteinExistence type="predicted"/>
<dbReference type="InterPro" id="IPR017871">
    <property type="entry name" value="ABC_transporter-like_CS"/>
</dbReference>
<keyword evidence="2" id="KW-0547">Nucleotide-binding</keyword>
<dbReference type="GO" id="GO:0005524">
    <property type="term" value="F:ATP binding"/>
    <property type="evidence" value="ECO:0007669"/>
    <property type="project" value="UniProtKB-KW"/>
</dbReference>
<dbReference type="GO" id="GO:0005886">
    <property type="term" value="C:plasma membrane"/>
    <property type="evidence" value="ECO:0007669"/>
    <property type="project" value="TreeGrafter"/>
</dbReference>
<reference evidence="5 6" key="1">
    <citation type="submission" date="2016-11" db="EMBL/GenBank/DDBJ databases">
        <authorList>
            <person name="Jaros S."/>
            <person name="Januszkiewicz K."/>
            <person name="Wedrychowicz H."/>
        </authorList>
    </citation>
    <scope>NUCLEOTIDE SEQUENCE [LARGE SCALE GENOMIC DNA]</scope>
    <source>
        <strain evidence="5 6">DSM 10502</strain>
    </source>
</reference>
<dbReference type="CDD" id="cd03255">
    <property type="entry name" value="ABC_MJ0796_LolCDE_FtsE"/>
    <property type="match status" value="1"/>
</dbReference>
<dbReference type="InterPro" id="IPR003593">
    <property type="entry name" value="AAA+_ATPase"/>
</dbReference>
<dbReference type="STRING" id="1123243.SAMN02745190_01726"/>
<dbReference type="AlphaFoldDB" id="A0A1M4YEA7"/>
<evidence type="ECO:0000313" key="6">
    <source>
        <dbReference type="Proteomes" id="UP000184404"/>
    </source>
</evidence>
<dbReference type="Proteomes" id="UP000184404">
    <property type="component" value="Unassembled WGS sequence"/>
</dbReference>
<keyword evidence="3 5" id="KW-0067">ATP-binding</keyword>
<evidence type="ECO:0000313" key="5">
    <source>
        <dbReference type="EMBL" id="SHF04164.1"/>
    </source>
</evidence>
<dbReference type="OrthoDB" id="9772862at2"/>
<dbReference type="EMBL" id="FQUG01000006">
    <property type="protein sequence ID" value="SHF04164.1"/>
    <property type="molecule type" value="Genomic_DNA"/>
</dbReference>
<keyword evidence="6" id="KW-1185">Reference proteome</keyword>
<protein>
    <submittedName>
        <fullName evidence="5">Putative ABC transport system ATP-binding protein</fullName>
    </submittedName>
</protein>
<dbReference type="InterPro" id="IPR003439">
    <property type="entry name" value="ABC_transporter-like_ATP-bd"/>
</dbReference>
<gene>
    <name evidence="5" type="ORF">SAMN02745190_01726</name>
</gene>